<dbReference type="RefSeq" id="YP_008408683.1">
    <property type="nucleotide sequence ID" value="NC_022052.1"/>
</dbReference>
<protein>
    <submittedName>
        <fullName evidence="1">Uncharacterized protein</fullName>
    </submittedName>
</protein>
<dbReference type="OrthoDB" id="28461at10239"/>
<evidence type="ECO:0000313" key="2">
    <source>
        <dbReference type="Proteomes" id="UP000015551"/>
    </source>
</evidence>
<dbReference type="KEGG" id="vg:16547994"/>
<dbReference type="EMBL" id="KF024725">
    <property type="protein sequence ID" value="AGT12633.1"/>
    <property type="molecule type" value="Genomic_DNA"/>
</dbReference>
<sequence length="56" mass="6336">MSLQLGKPRTAFKPVKRRKEQMKLKAILFVLGLAVKVIPGKVDDEAYELIKKLLGQ</sequence>
<proteinExistence type="predicted"/>
<accession>S5YMG8</accession>
<reference evidence="1 2" key="1">
    <citation type="submission" date="2013-05" db="EMBL/GenBank/DDBJ databases">
        <authorList>
            <person name="Williams P.R."/>
            <person name="Bowman C.A."/>
            <person name="Russell D.A."/>
            <person name="Jacobs-Sera D."/>
            <person name="Hendrix R.W."/>
            <person name="Hatfull G.F."/>
        </authorList>
    </citation>
    <scope>NUCLEOTIDE SEQUENCE [LARGE SCALE GENOMIC DNA]</scope>
</reference>
<keyword evidence="2" id="KW-1185">Reference proteome</keyword>
<organism evidence="1 2">
    <name type="scientific">Mycobacterium phage Whirlwind</name>
    <dbReference type="NCBI Taxonomy" id="1340826"/>
    <lineage>
        <taxon>Viruses</taxon>
        <taxon>Duplodnaviria</taxon>
        <taxon>Heunggongvirae</taxon>
        <taxon>Uroviricota</taxon>
        <taxon>Caudoviricetes</taxon>
        <taxon>Vilmaviridae</taxon>
        <taxon>Lclasvirinae</taxon>
        <taxon>Lumosvirus</taxon>
        <taxon>Lumosvirus whirlwind</taxon>
    </lineage>
</organism>
<gene>
    <name evidence="1" type="primary">26</name>
    <name evidence="1" type="ORF">PBI_WHIRLWIND_26</name>
</gene>
<dbReference type="Proteomes" id="UP000015551">
    <property type="component" value="Segment"/>
</dbReference>
<dbReference type="GeneID" id="16547994"/>
<evidence type="ECO:0000313" key="1">
    <source>
        <dbReference type="EMBL" id="AGT12633.1"/>
    </source>
</evidence>
<name>S5YMG8_9CAUD</name>